<dbReference type="STRING" id="474960.SAMN05216180_1335"/>
<dbReference type="RefSeq" id="WP_092752881.1">
    <property type="nucleotide sequence ID" value="NZ_FOCG01000001.1"/>
</dbReference>
<dbReference type="NCBIfam" id="TIGR01549">
    <property type="entry name" value="HAD-SF-IA-v1"/>
    <property type="match status" value="1"/>
</dbReference>
<accession>A0A1H8AHT9</accession>
<dbReference type="PANTHER" id="PTHR43434:SF26">
    <property type="entry name" value="PYROPHOSPHATASE PPAX"/>
    <property type="match status" value="1"/>
</dbReference>
<dbReference type="GO" id="GO:0005829">
    <property type="term" value="C:cytosol"/>
    <property type="evidence" value="ECO:0007669"/>
    <property type="project" value="TreeGrafter"/>
</dbReference>
<dbReference type="Gene3D" id="3.40.50.1000">
    <property type="entry name" value="HAD superfamily/HAD-like"/>
    <property type="match status" value="1"/>
</dbReference>
<keyword evidence="2" id="KW-1185">Reference proteome</keyword>
<evidence type="ECO:0000313" key="2">
    <source>
        <dbReference type="Proteomes" id="UP000199158"/>
    </source>
</evidence>
<dbReference type="Gene3D" id="1.10.150.240">
    <property type="entry name" value="Putative phosphatase, domain 2"/>
    <property type="match status" value="1"/>
</dbReference>
<organism evidence="1 2">
    <name type="scientific">Hydrogenoanaerobacterium saccharovorans</name>
    <dbReference type="NCBI Taxonomy" id="474960"/>
    <lineage>
        <taxon>Bacteria</taxon>
        <taxon>Bacillati</taxon>
        <taxon>Bacillota</taxon>
        <taxon>Clostridia</taxon>
        <taxon>Eubacteriales</taxon>
        <taxon>Oscillospiraceae</taxon>
        <taxon>Hydrogenoanaerobacterium</taxon>
    </lineage>
</organism>
<name>A0A1H8AHT9_9FIRM</name>
<dbReference type="GO" id="GO:0008967">
    <property type="term" value="F:phosphoglycolate phosphatase activity"/>
    <property type="evidence" value="ECO:0007669"/>
    <property type="project" value="TreeGrafter"/>
</dbReference>
<dbReference type="SUPFAM" id="SSF56784">
    <property type="entry name" value="HAD-like"/>
    <property type="match status" value="1"/>
</dbReference>
<reference evidence="1 2" key="1">
    <citation type="submission" date="2016-10" db="EMBL/GenBank/DDBJ databases">
        <authorList>
            <person name="de Groot N.N."/>
        </authorList>
    </citation>
    <scope>NUCLEOTIDE SEQUENCE [LARGE SCALE GENOMIC DNA]</scope>
    <source>
        <strain evidence="1 2">CGMCC 1.5070</strain>
    </source>
</reference>
<dbReference type="OrthoDB" id="9807630at2"/>
<dbReference type="Pfam" id="PF13419">
    <property type="entry name" value="HAD_2"/>
    <property type="match status" value="1"/>
</dbReference>
<dbReference type="InterPro" id="IPR036412">
    <property type="entry name" value="HAD-like_sf"/>
</dbReference>
<dbReference type="SFLD" id="SFLDG01129">
    <property type="entry name" value="C1.5:_HAD__Beta-PGM__Phosphata"/>
    <property type="match status" value="1"/>
</dbReference>
<sequence>MYHNIVFDIDGTLIDTEEVCLKALQKLILSRQGREVSLEECLFSLGIPSRKVLPMIGMECTDEILAEWDSYYAEIIDTAKPFDGVMELLHTLKGCPVKLGIITSRSETEMEYDPNMELLLPYFEVILTASDTTEHKPTPAPMLEYLRRTGAKAEDTLYIGDTVYDCQCAKGAGTAFALATWGAASHEGIQADHLPAAPLDLLALAAKS</sequence>
<dbReference type="InterPro" id="IPR006439">
    <property type="entry name" value="HAD-SF_hydro_IA"/>
</dbReference>
<dbReference type="InterPro" id="IPR023198">
    <property type="entry name" value="PGP-like_dom2"/>
</dbReference>
<dbReference type="GO" id="GO:0006281">
    <property type="term" value="P:DNA repair"/>
    <property type="evidence" value="ECO:0007669"/>
    <property type="project" value="TreeGrafter"/>
</dbReference>
<dbReference type="InterPro" id="IPR023214">
    <property type="entry name" value="HAD_sf"/>
</dbReference>
<gene>
    <name evidence="1" type="ORF">SAMN05216180_1335</name>
</gene>
<dbReference type="AlphaFoldDB" id="A0A1H8AHT9"/>
<evidence type="ECO:0000313" key="1">
    <source>
        <dbReference type="EMBL" id="SEM70056.1"/>
    </source>
</evidence>
<dbReference type="SFLD" id="SFLDS00003">
    <property type="entry name" value="Haloacid_Dehalogenase"/>
    <property type="match status" value="1"/>
</dbReference>
<proteinExistence type="predicted"/>
<protein>
    <submittedName>
        <fullName evidence="1">Haloacid dehalogenase superfamily, subfamily IA, variant 1 with third motif having Dx(3-4)D or Dx(3-4)E</fullName>
    </submittedName>
</protein>
<dbReference type="InterPro" id="IPR050155">
    <property type="entry name" value="HAD-like_hydrolase_sf"/>
</dbReference>
<dbReference type="EMBL" id="FOCG01000001">
    <property type="protein sequence ID" value="SEM70056.1"/>
    <property type="molecule type" value="Genomic_DNA"/>
</dbReference>
<dbReference type="PANTHER" id="PTHR43434">
    <property type="entry name" value="PHOSPHOGLYCOLATE PHOSPHATASE"/>
    <property type="match status" value="1"/>
</dbReference>
<dbReference type="InterPro" id="IPR041492">
    <property type="entry name" value="HAD_2"/>
</dbReference>
<dbReference type="Proteomes" id="UP000199158">
    <property type="component" value="Unassembled WGS sequence"/>
</dbReference>